<dbReference type="CDD" id="cd06222">
    <property type="entry name" value="RNase_H_like"/>
    <property type="match status" value="1"/>
</dbReference>
<name>A2Q5T2_MEDTR</name>
<dbReference type="InterPro" id="IPR002156">
    <property type="entry name" value="RNaseH_domain"/>
</dbReference>
<proteinExistence type="predicted"/>
<reference evidence="2" key="2">
    <citation type="submission" date="2007-03" db="EMBL/GenBank/DDBJ databases">
        <authorList>
            <consortium name="The International Medicago Genome Annotation Group"/>
        </authorList>
    </citation>
    <scope>NUCLEOTIDE SEQUENCE</scope>
</reference>
<dbReference type="GO" id="GO:0004523">
    <property type="term" value="F:RNA-DNA hybrid ribonuclease activity"/>
    <property type="evidence" value="ECO:0007669"/>
    <property type="project" value="InterPro"/>
</dbReference>
<dbReference type="InterPro" id="IPR044730">
    <property type="entry name" value="RNase_H-like_dom_plant"/>
</dbReference>
<dbReference type="GO" id="GO:0003676">
    <property type="term" value="F:nucleic acid binding"/>
    <property type="evidence" value="ECO:0007669"/>
    <property type="project" value="InterPro"/>
</dbReference>
<organism evidence="2">
    <name type="scientific">Medicago truncatula</name>
    <name type="common">Barrel medic</name>
    <name type="synonym">Medicago tribuloides</name>
    <dbReference type="NCBI Taxonomy" id="3880"/>
    <lineage>
        <taxon>Eukaryota</taxon>
        <taxon>Viridiplantae</taxon>
        <taxon>Streptophyta</taxon>
        <taxon>Embryophyta</taxon>
        <taxon>Tracheophyta</taxon>
        <taxon>Spermatophyta</taxon>
        <taxon>Magnoliopsida</taxon>
        <taxon>eudicotyledons</taxon>
        <taxon>Gunneridae</taxon>
        <taxon>Pentapetalae</taxon>
        <taxon>rosids</taxon>
        <taxon>fabids</taxon>
        <taxon>Fabales</taxon>
        <taxon>Fabaceae</taxon>
        <taxon>Papilionoideae</taxon>
        <taxon>50 kb inversion clade</taxon>
        <taxon>NPAAA clade</taxon>
        <taxon>Hologalegina</taxon>
        <taxon>IRL clade</taxon>
        <taxon>Trifolieae</taxon>
        <taxon>Medicago</taxon>
    </lineage>
</organism>
<reference evidence="2" key="1">
    <citation type="submission" date="2005-12" db="EMBL/GenBank/DDBJ databases">
        <authorList>
            <person name="Town C.D."/>
        </authorList>
    </citation>
    <scope>NUCLEOTIDE SEQUENCE</scope>
</reference>
<dbReference type="EMBL" id="AC169177">
    <property type="protein sequence ID" value="ABN08952.1"/>
    <property type="molecule type" value="Genomic_DNA"/>
</dbReference>
<keyword evidence="2" id="KW-0808">Transferase</keyword>
<protein>
    <submittedName>
        <fullName evidence="2">Polynucleotidyl transferase, Ribonuclease H fold</fullName>
    </submittedName>
</protein>
<evidence type="ECO:0000313" key="2">
    <source>
        <dbReference type="EMBL" id="ABN08952.1"/>
    </source>
</evidence>
<gene>
    <name evidence="2" type="ORF">MtrDRAFT_AC169177g16v1</name>
</gene>
<dbReference type="PANTHER" id="PTHR47074">
    <property type="entry name" value="BNAC02G40300D PROTEIN"/>
    <property type="match status" value="1"/>
</dbReference>
<dbReference type="AlphaFoldDB" id="A2Q5T2"/>
<dbReference type="PANTHER" id="PTHR47074:SF48">
    <property type="entry name" value="POLYNUCLEOTIDYL TRANSFERASE, RIBONUCLEASE H-LIKE SUPERFAMILY PROTEIN"/>
    <property type="match status" value="1"/>
</dbReference>
<evidence type="ECO:0000259" key="1">
    <source>
        <dbReference type="Pfam" id="PF13456"/>
    </source>
</evidence>
<feature type="domain" description="RNase H type-1" evidence="1">
    <location>
        <begin position="91"/>
        <end position="210"/>
    </location>
</feature>
<accession>A2Q5T2</accession>
<dbReference type="OrthoDB" id="690004at2759"/>
<dbReference type="GO" id="GO:0016740">
    <property type="term" value="F:transferase activity"/>
    <property type="evidence" value="ECO:0007669"/>
    <property type="project" value="UniProtKB-KW"/>
</dbReference>
<sequence length="238" mass="27036">MPFCGTGLAQEINAAVLTANSAADVVFQLLRMLLVELKQQLATVFWSLWKRRNLLIWENKNESCAMVVDRARVLLERRLAFCQHNRKLKCNIDASFSISQNRTGIGLCRDGEGNFVLAKTMNFAVVHAADVREALGLYHALEWLWDMQLDNIDFEVDSRTTQLAFYARKDDVSEFGNVITACRGILSTKFTNSRVEFIQRQADEVAHVFVGEATLVVSPTIYYHVPLCIDNLIFNDKL</sequence>
<dbReference type="Pfam" id="PF13456">
    <property type="entry name" value="RVT_3"/>
    <property type="match status" value="1"/>
</dbReference>
<dbReference type="InterPro" id="IPR052929">
    <property type="entry name" value="RNase_H-like_EbsB-rel"/>
</dbReference>